<keyword evidence="3" id="KW-0238">DNA-binding</keyword>
<evidence type="ECO:0000256" key="5">
    <source>
        <dbReference type="ARBA" id="ARBA00023242"/>
    </source>
</evidence>
<feature type="compositionally biased region" description="Basic and acidic residues" evidence="6">
    <location>
        <begin position="137"/>
        <end position="153"/>
    </location>
</feature>
<dbReference type="InterPro" id="IPR036638">
    <property type="entry name" value="HLH_DNA-bd_sf"/>
</dbReference>
<dbReference type="InterPro" id="IPR024097">
    <property type="entry name" value="bHLH_ZIP_TF"/>
</dbReference>
<reference evidence="9" key="1">
    <citation type="journal article" date="2019" name="Plant Biotechnol. J.">
        <title>Genome sequencing of the Australian wild diploid species Gossypium australe highlights disease resistance and delayed gland morphogenesis.</title>
        <authorList>
            <person name="Cai Y."/>
            <person name="Cai X."/>
            <person name="Wang Q."/>
            <person name="Wang P."/>
            <person name="Zhang Y."/>
            <person name="Cai C."/>
            <person name="Xu Y."/>
            <person name="Wang K."/>
            <person name="Zhou Z."/>
            <person name="Wang C."/>
            <person name="Geng S."/>
            <person name="Li B."/>
            <person name="Dong Q."/>
            <person name="Hou Y."/>
            <person name="Wang H."/>
            <person name="Ai P."/>
            <person name="Liu Z."/>
            <person name="Yi F."/>
            <person name="Sun M."/>
            <person name="An G."/>
            <person name="Cheng J."/>
            <person name="Zhang Y."/>
            <person name="Shi Q."/>
            <person name="Xie Y."/>
            <person name="Shi X."/>
            <person name="Chang Y."/>
            <person name="Huang F."/>
            <person name="Chen Y."/>
            <person name="Hong S."/>
            <person name="Mi L."/>
            <person name="Sun Q."/>
            <person name="Zhang L."/>
            <person name="Zhou B."/>
            <person name="Peng R."/>
            <person name="Zhang X."/>
            <person name="Liu F."/>
        </authorList>
    </citation>
    <scope>NUCLEOTIDE SEQUENCE [LARGE SCALE GENOMIC DNA]</scope>
    <source>
        <strain evidence="9">cv. PA1801</strain>
    </source>
</reference>
<dbReference type="SMART" id="SM00353">
    <property type="entry name" value="HLH"/>
    <property type="match status" value="1"/>
</dbReference>
<evidence type="ECO:0000256" key="4">
    <source>
        <dbReference type="ARBA" id="ARBA00023163"/>
    </source>
</evidence>
<dbReference type="GO" id="GO:0003700">
    <property type="term" value="F:DNA-binding transcription factor activity"/>
    <property type="evidence" value="ECO:0007669"/>
    <property type="project" value="TreeGrafter"/>
</dbReference>
<dbReference type="PANTHER" id="PTHR12565">
    <property type="entry name" value="STEROL REGULATORY ELEMENT-BINDING PROTEIN"/>
    <property type="match status" value="1"/>
</dbReference>
<comment type="caution">
    <text evidence="8">The sequence shown here is derived from an EMBL/GenBank/DDBJ whole genome shotgun (WGS) entry which is preliminary data.</text>
</comment>
<dbReference type="SUPFAM" id="SSF47459">
    <property type="entry name" value="HLH, helix-loop-helix DNA-binding domain"/>
    <property type="match status" value="1"/>
</dbReference>
<dbReference type="Pfam" id="PF00010">
    <property type="entry name" value="HLH"/>
    <property type="match status" value="1"/>
</dbReference>
<evidence type="ECO:0000256" key="6">
    <source>
        <dbReference type="SAM" id="MobiDB-lite"/>
    </source>
</evidence>
<organism evidence="8 9">
    <name type="scientific">Gossypium australe</name>
    <dbReference type="NCBI Taxonomy" id="47621"/>
    <lineage>
        <taxon>Eukaryota</taxon>
        <taxon>Viridiplantae</taxon>
        <taxon>Streptophyta</taxon>
        <taxon>Embryophyta</taxon>
        <taxon>Tracheophyta</taxon>
        <taxon>Spermatophyta</taxon>
        <taxon>Magnoliopsida</taxon>
        <taxon>eudicotyledons</taxon>
        <taxon>Gunneridae</taxon>
        <taxon>Pentapetalae</taxon>
        <taxon>rosids</taxon>
        <taxon>malvids</taxon>
        <taxon>Malvales</taxon>
        <taxon>Malvaceae</taxon>
        <taxon>Malvoideae</taxon>
        <taxon>Gossypium</taxon>
    </lineage>
</organism>
<evidence type="ECO:0000313" key="8">
    <source>
        <dbReference type="EMBL" id="KAA3475813.1"/>
    </source>
</evidence>
<dbReference type="GO" id="GO:0005634">
    <property type="term" value="C:nucleus"/>
    <property type="evidence" value="ECO:0007669"/>
    <property type="project" value="UniProtKB-SubCell"/>
</dbReference>
<evidence type="ECO:0000256" key="3">
    <source>
        <dbReference type="ARBA" id="ARBA00023125"/>
    </source>
</evidence>
<name>A0A5B6W3K8_9ROSI</name>
<dbReference type="CDD" id="cd18919">
    <property type="entry name" value="bHLH_AtBPE_like"/>
    <property type="match status" value="1"/>
</dbReference>
<accession>A0A5B6W3K8</accession>
<dbReference type="EMBL" id="SMMG02000005">
    <property type="protein sequence ID" value="KAA3475813.1"/>
    <property type="molecule type" value="Genomic_DNA"/>
</dbReference>
<dbReference type="PANTHER" id="PTHR12565:SF321">
    <property type="entry name" value="TRANSCRIPTION FACTOR BHLH089"/>
    <property type="match status" value="1"/>
</dbReference>
<dbReference type="AlphaFoldDB" id="A0A5B6W3K8"/>
<evidence type="ECO:0000256" key="1">
    <source>
        <dbReference type="ARBA" id="ARBA00004123"/>
    </source>
</evidence>
<protein>
    <submittedName>
        <fullName evidence="8">Transcription factor bHLH79</fullName>
    </submittedName>
</protein>
<feature type="domain" description="BHLH" evidence="7">
    <location>
        <begin position="162"/>
        <end position="212"/>
    </location>
</feature>
<dbReference type="GO" id="GO:0003677">
    <property type="term" value="F:DNA binding"/>
    <property type="evidence" value="ECO:0007669"/>
    <property type="project" value="UniProtKB-KW"/>
</dbReference>
<keyword evidence="2" id="KW-0805">Transcription regulation</keyword>
<evidence type="ECO:0000259" key="7">
    <source>
        <dbReference type="PROSITE" id="PS50888"/>
    </source>
</evidence>
<keyword evidence="5" id="KW-0539">Nucleus</keyword>
<evidence type="ECO:0000256" key="2">
    <source>
        <dbReference type="ARBA" id="ARBA00023015"/>
    </source>
</evidence>
<comment type="subcellular location">
    <subcellularLocation>
        <location evidence="1">Nucleus</location>
    </subcellularLocation>
</comment>
<sequence>MDPPLINESSFSAANPSAYSLAEIWPFPINPGSDPTAVTGGGLGLRIGNLGGFGETSGLRDGSMEESTVTEQSVGCGGGRKRKELSSEDESSKIVSTTTSANELNDSNGKRMKTPVSKNGNTGSKEAEVEASSADGCKPDKNSKPAEPPKQDYIHVRARRGQATDSHSLAERARRERISERMKILQDLVPGCNKVIGKALVLDEIINYIQSLQQQVEFLSMKLEAVNSRINVNPSFEGFYSKDVMLSRALGALLVLDPYIASSTRHRKSLFRVKCNMNVARNKHGCPSVHLVKSAILVMYIANFSAPLSLFVPRVQPKISNMLLYVQCYLGLQPIDGAGMIFGSQTAREYAQGSHPEWLQMHVGGNFKRAT</sequence>
<gene>
    <name evidence="8" type="ORF">EPI10_025948</name>
</gene>
<dbReference type="Proteomes" id="UP000325315">
    <property type="component" value="Unassembled WGS sequence"/>
</dbReference>
<evidence type="ECO:0000313" key="9">
    <source>
        <dbReference type="Proteomes" id="UP000325315"/>
    </source>
</evidence>
<dbReference type="GO" id="GO:0046983">
    <property type="term" value="F:protein dimerization activity"/>
    <property type="evidence" value="ECO:0007669"/>
    <property type="project" value="InterPro"/>
</dbReference>
<dbReference type="OrthoDB" id="678327at2759"/>
<proteinExistence type="predicted"/>
<dbReference type="Gene3D" id="4.10.280.10">
    <property type="entry name" value="Helix-loop-helix DNA-binding domain"/>
    <property type="match status" value="1"/>
</dbReference>
<keyword evidence="9" id="KW-1185">Reference proteome</keyword>
<dbReference type="FunFam" id="4.10.280.10:FF:000002">
    <property type="entry name" value="Basic helix-loop-helix transcription factor"/>
    <property type="match status" value="1"/>
</dbReference>
<dbReference type="InterPro" id="IPR011598">
    <property type="entry name" value="bHLH_dom"/>
</dbReference>
<feature type="region of interest" description="Disordered" evidence="6">
    <location>
        <begin position="56"/>
        <end position="153"/>
    </location>
</feature>
<keyword evidence="4" id="KW-0804">Transcription</keyword>
<feature type="compositionally biased region" description="Polar residues" evidence="6">
    <location>
        <begin position="93"/>
        <end position="107"/>
    </location>
</feature>
<dbReference type="PROSITE" id="PS50888">
    <property type="entry name" value="BHLH"/>
    <property type="match status" value="1"/>
</dbReference>